<protein>
    <submittedName>
        <fullName evidence="2">Uncharacterized protein</fullName>
    </submittedName>
</protein>
<dbReference type="EMBL" id="JACICD010000015">
    <property type="protein sequence ID" value="MBB3773859.1"/>
    <property type="molecule type" value="Genomic_DNA"/>
</dbReference>
<comment type="caution">
    <text evidence="2">The sequence shown here is derived from an EMBL/GenBank/DDBJ whole genome shotgun (WGS) entry which is preliminary data.</text>
</comment>
<evidence type="ECO:0000313" key="2">
    <source>
        <dbReference type="EMBL" id="MBB3773859.1"/>
    </source>
</evidence>
<dbReference type="AlphaFoldDB" id="A0A839ZGA6"/>
<sequence>MSSIPGTTESGLHTPSNTDFFNTIGPEADRPVFGSCWADIRRSAADPVPASPVTARNLLVIGLSSPEEPSVYVAALPMMARPVASRATNVMTETMVAGWSDKHARGELSRSTDTVRDTLSNGTPSCHSIGAQY</sequence>
<dbReference type="RefSeq" id="WP_183192051.1">
    <property type="nucleotide sequence ID" value="NZ_JACICD010000015.1"/>
</dbReference>
<gene>
    <name evidence="2" type="ORF">FHS55_004504</name>
</gene>
<name>A0A839ZGA6_9HYPH</name>
<accession>A0A839ZGA6</accession>
<keyword evidence="3" id="KW-1185">Reference proteome</keyword>
<evidence type="ECO:0000256" key="1">
    <source>
        <dbReference type="SAM" id="MobiDB-lite"/>
    </source>
</evidence>
<reference evidence="2 3" key="1">
    <citation type="submission" date="2020-08" db="EMBL/GenBank/DDBJ databases">
        <title>Genomic Encyclopedia of Type Strains, Phase IV (KMG-IV): sequencing the most valuable type-strain genomes for metagenomic binning, comparative biology and taxonomic classification.</title>
        <authorList>
            <person name="Goeker M."/>
        </authorList>
    </citation>
    <scope>NUCLEOTIDE SEQUENCE [LARGE SCALE GENOMIC DNA]</scope>
    <source>
        <strain evidence="2 3">DSM 5895</strain>
    </source>
</reference>
<organism evidence="2 3">
    <name type="scientific">Ancylobacter tetraedralis</name>
    <dbReference type="NCBI Taxonomy" id="217068"/>
    <lineage>
        <taxon>Bacteria</taxon>
        <taxon>Pseudomonadati</taxon>
        <taxon>Pseudomonadota</taxon>
        <taxon>Alphaproteobacteria</taxon>
        <taxon>Hyphomicrobiales</taxon>
        <taxon>Xanthobacteraceae</taxon>
        <taxon>Ancylobacter</taxon>
    </lineage>
</organism>
<dbReference type="Proteomes" id="UP000533469">
    <property type="component" value="Unassembled WGS sequence"/>
</dbReference>
<evidence type="ECO:0000313" key="3">
    <source>
        <dbReference type="Proteomes" id="UP000533469"/>
    </source>
</evidence>
<proteinExistence type="predicted"/>
<feature type="region of interest" description="Disordered" evidence="1">
    <location>
        <begin position="1"/>
        <end position="20"/>
    </location>
</feature>